<evidence type="ECO:0000256" key="1">
    <source>
        <dbReference type="SAM" id="MobiDB-lite"/>
    </source>
</evidence>
<protein>
    <submittedName>
        <fullName evidence="4">Uncharacterized protein</fullName>
    </submittedName>
</protein>
<sequence length="177" mass="18972">MRGMIREAEPVFEPAVQSGREWSNERAALAQTVRSGSALHGEKDTEWGSSGKSAGHRLCGQRGEKSRRGLALSGGGASSGFANAGCKSMGLRPHLGRLAVMWIVIMVGLRVVIVFGPTREASDSMMQRPEASSQALNDSPKSGKWESGFAAAQNGRDLRHTGLYVFMALIILSNFSH</sequence>
<accession>A0A915CDX0</accession>
<keyword evidence="2" id="KW-0812">Transmembrane</keyword>
<feature type="region of interest" description="Disordered" evidence="1">
    <location>
        <begin position="122"/>
        <end position="143"/>
    </location>
</feature>
<name>A0A915CDX0_PARUN</name>
<feature type="compositionally biased region" description="Polar residues" evidence="1">
    <location>
        <begin position="130"/>
        <end position="140"/>
    </location>
</feature>
<dbReference type="Proteomes" id="UP000887569">
    <property type="component" value="Unplaced"/>
</dbReference>
<proteinExistence type="predicted"/>
<feature type="transmembrane region" description="Helical" evidence="2">
    <location>
        <begin position="98"/>
        <end position="116"/>
    </location>
</feature>
<dbReference type="AlphaFoldDB" id="A0A915CDX0"/>
<dbReference type="WBParaSite" id="PgR129_g001_t01">
    <property type="protein sequence ID" value="PgR129_g001_t01"/>
    <property type="gene ID" value="PgR129_g001"/>
</dbReference>
<keyword evidence="2" id="KW-0472">Membrane</keyword>
<feature type="region of interest" description="Disordered" evidence="1">
    <location>
        <begin position="33"/>
        <end position="73"/>
    </location>
</feature>
<organism evidence="3 4">
    <name type="scientific">Parascaris univalens</name>
    <name type="common">Nematode worm</name>
    <dbReference type="NCBI Taxonomy" id="6257"/>
    <lineage>
        <taxon>Eukaryota</taxon>
        <taxon>Metazoa</taxon>
        <taxon>Ecdysozoa</taxon>
        <taxon>Nematoda</taxon>
        <taxon>Chromadorea</taxon>
        <taxon>Rhabditida</taxon>
        <taxon>Spirurina</taxon>
        <taxon>Ascaridomorpha</taxon>
        <taxon>Ascaridoidea</taxon>
        <taxon>Ascarididae</taxon>
        <taxon>Parascaris</taxon>
    </lineage>
</organism>
<reference evidence="4" key="1">
    <citation type="submission" date="2022-11" db="UniProtKB">
        <authorList>
            <consortium name="WormBaseParasite"/>
        </authorList>
    </citation>
    <scope>IDENTIFICATION</scope>
</reference>
<keyword evidence="3" id="KW-1185">Reference proteome</keyword>
<evidence type="ECO:0000313" key="3">
    <source>
        <dbReference type="Proteomes" id="UP000887569"/>
    </source>
</evidence>
<evidence type="ECO:0000256" key="2">
    <source>
        <dbReference type="SAM" id="Phobius"/>
    </source>
</evidence>
<keyword evidence="2" id="KW-1133">Transmembrane helix</keyword>
<evidence type="ECO:0000313" key="4">
    <source>
        <dbReference type="WBParaSite" id="PgR129_g001_t01"/>
    </source>
</evidence>